<dbReference type="InterPro" id="IPR010056">
    <property type="entry name" value="Phage_rep_org__N"/>
</dbReference>
<feature type="region of interest" description="Disordered" evidence="1">
    <location>
        <begin position="99"/>
        <end position="154"/>
    </location>
</feature>
<evidence type="ECO:0000313" key="3">
    <source>
        <dbReference type="EMBL" id="KKL56180.1"/>
    </source>
</evidence>
<evidence type="ECO:0000256" key="1">
    <source>
        <dbReference type="SAM" id="MobiDB-lite"/>
    </source>
</evidence>
<proteinExistence type="predicted"/>
<dbReference type="AlphaFoldDB" id="A0A0F9FFZ3"/>
<accession>A0A0F9FFZ3</accession>
<gene>
    <name evidence="3" type="ORF">LCGC14_2248010</name>
</gene>
<evidence type="ECO:0000259" key="2">
    <source>
        <dbReference type="Pfam" id="PF09681"/>
    </source>
</evidence>
<comment type="caution">
    <text evidence="3">The sequence shown here is derived from an EMBL/GenBank/DDBJ whole genome shotgun (WGS) entry which is preliminary data.</text>
</comment>
<sequence length="290" mass="32204">MVVNWLRLWNDMLSDPKLRRLPYAQRWLWVGLLILARQSPLPGQLYVSKHVPILAKELPSLTGVNLRQVTAGLAAFEEQEMIVIKDGVIILKNWDKRQPARDGSRDRMRVSRARHSDDDGDAAVTPPDNRVQSTETEGSVLPADPTDHPTERQPSPALAIRDFERADAKHAPTALVALGNAYGLSFSGKGGHLKKIIDRFKNRRRISSAVQHVAERLSMGEIGDHVEYLEGVLRDEETKRARPPWQRNEEERPTGRGEGSRTVSRSEISAARKAEAAEADGAGEGHGADS</sequence>
<feature type="compositionally biased region" description="Basic and acidic residues" evidence="1">
    <location>
        <begin position="99"/>
        <end position="117"/>
    </location>
</feature>
<feature type="region of interest" description="Disordered" evidence="1">
    <location>
        <begin position="235"/>
        <end position="290"/>
    </location>
</feature>
<feature type="compositionally biased region" description="Basic and acidic residues" evidence="1">
    <location>
        <begin position="247"/>
        <end position="259"/>
    </location>
</feature>
<name>A0A0F9FFZ3_9ZZZZ</name>
<feature type="domain" description="Phage replisome organiser N-terminal" evidence="2">
    <location>
        <begin position="5"/>
        <end position="114"/>
    </location>
</feature>
<dbReference type="EMBL" id="LAZR01030583">
    <property type="protein sequence ID" value="KKL56180.1"/>
    <property type="molecule type" value="Genomic_DNA"/>
</dbReference>
<dbReference type="Pfam" id="PF09681">
    <property type="entry name" value="Phage_rep_org_N"/>
    <property type="match status" value="1"/>
</dbReference>
<protein>
    <recommendedName>
        <fullName evidence="2">Phage replisome organiser N-terminal domain-containing protein</fullName>
    </recommendedName>
</protein>
<reference evidence="3" key="1">
    <citation type="journal article" date="2015" name="Nature">
        <title>Complex archaea that bridge the gap between prokaryotes and eukaryotes.</title>
        <authorList>
            <person name="Spang A."/>
            <person name="Saw J.H."/>
            <person name="Jorgensen S.L."/>
            <person name="Zaremba-Niedzwiedzka K."/>
            <person name="Martijn J."/>
            <person name="Lind A.E."/>
            <person name="van Eijk R."/>
            <person name="Schleper C."/>
            <person name="Guy L."/>
            <person name="Ettema T.J."/>
        </authorList>
    </citation>
    <scope>NUCLEOTIDE SEQUENCE</scope>
</reference>
<organism evidence="3">
    <name type="scientific">marine sediment metagenome</name>
    <dbReference type="NCBI Taxonomy" id="412755"/>
    <lineage>
        <taxon>unclassified sequences</taxon>
        <taxon>metagenomes</taxon>
        <taxon>ecological metagenomes</taxon>
    </lineage>
</organism>